<dbReference type="PANTHER" id="PTHR43479">
    <property type="entry name" value="ACREF/ENVCD OPERON REPRESSOR-RELATED"/>
    <property type="match status" value="1"/>
</dbReference>
<dbReference type="InterPro" id="IPR001647">
    <property type="entry name" value="HTH_TetR"/>
</dbReference>
<keyword evidence="5" id="KW-1185">Reference proteome</keyword>
<dbReference type="RefSeq" id="WP_031391673.1">
    <property type="nucleotide sequence ID" value="NZ_JPNB01000002.1"/>
</dbReference>
<comment type="caution">
    <text evidence="4">The sequence shown here is derived from an EMBL/GenBank/DDBJ whole genome shotgun (WGS) entry which is preliminary data.</text>
</comment>
<keyword evidence="1 2" id="KW-0238">DNA-binding</keyword>
<sequence length="186" mass="21859">MKDMKQGRKTRYTQMVLQDSLVELMKQKPIAKITIKELCENADINRTTFYAHYTDQYDLLQKMEEECLSYAKGAISNLIGEEDQHEMMKLLEEIFQYIIDNRNHIQILMSEQGDINFQKQLFAMIYESCGISLFPDKNADIGTKEYYFIYAVSGSVGLLQHWLKDDVMKSAKEMAETIYRMAYLNR</sequence>
<dbReference type="GO" id="GO:0003677">
    <property type="term" value="F:DNA binding"/>
    <property type="evidence" value="ECO:0007669"/>
    <property type="project" value="UniProtKB-UniRule"/>
</dbReference>
<dbReference type="Proteomes" id="UP000295718">
    <property type="component" value="Unassembled WGS sequence"/>
</dbReference>
<dbReference type="PROSITE" id="PS50977">
    <property type="entry name" value="HTH_TETR_2"/>
    <property type="match status" value="1"/>
</dbReference>
<evidence type="ECO:0000256" key="2">
    <source>
        <dbReference type="PROSITE-ProRule" id="PRU00335"/>
    </source>
</evidence>
<dbReference type="EMBL" id="SLUO01000009">
    <property type="protein sequence ID" value="TCL57323.1"/>
    <property type="molecule type" value="Genomic_DNA"/>
</dbReference>
<evidence type="ECO:0000256" key="1">
    <source>
        <dbReference type="ARBA" id="ARBA00023125"/>
    </source>
</evidence>
<dbReference type="PANTHER" id="PTHR43479:SF7">
    <property type="entry name" value="TETR-FAMILY TRANSCRIPTIONAL REGULATOR"/>
    <property type="match status" value="1"/>
</dbReference>
<evidence type="ECO:0000313" key="5">
    <source>
        <dbReference type="Proteomes" id="UP000295718"/>
    </source>
</evidence>
<protein>
    <submittedName>
        <fullName evidence="4">TetR family transcriptional regulator</fullName>
    </submittedName>
</protein>
<organism evidence="4 5">
    <name type="scientific">Kineothrix alysoides</name>
    <dbReference type="NCBI Taxonomy" id="1469948"/>
    <lineage>
        <taxon>Bacteria</taxon>
        <taxon>Bacillati</taxon>
        <taxon>Bacillota</taxon>
        <taxon>Clostridia</taxon>
        <taxon>Lachnospirales</taxon>
        <taxon>Lachnospiraceae</taxon>
        <taxon>Kineothrix</taxon>
    </lineage>
</organism>
<evidence type="ECO:0000259" key="3">
    <source>
        <dbReference type="PROSITE" id="PS50977"/>
    </source>
</evidence>
<gene>
    <name evidence="4" type="ORF">EDD76_109186</name>
</gene>
<dbReference type="InterPro" id="IPR050624">
    <property type="entry name" value="HTH-type_Tx_Regulator"/>
</dbReference>
<name>A0A4R1QVN8_9FIRM</name>
<feature type="DNA-binding region" description="H-T-H motif" evidence="2">
    <location>
        <begin position="34"/>
        <end position="53"/>
    </location>
</feature>
<reference evidence="4 5" key="1">
    <citation type="submission" date="2019-03" db="EMBL/GenBank/DDBJ databases">
        <title>Genomic Encyclopedia of Type Strains, Phase IV (KMG-IV): sequencing the most valuable type-strain genomes for metagenomic binning, comparative biology and taxonomic classification.</title>
        <authorList>
            <person name="Goeker M."/>
        </authorList>
    </citation>
    <scope>NUCLEOTIDE SEQUENCE [LARGE SCALE GENOMIC DNA]</scope>
    <source>
        <strain evidence="4 5">DSM 100556</strain>
    </source>
</reference>
<dbReference type="OrthoDB" id="9810250at2"/>
<dbReference type="InterPro" id="IPR009057">
    <property type="entry name" value="Homeodomain-like_sf"/>
</dbReference>
<dbReference type="InterPro" id="IPR039532">
    <property type="entry name" value="TetR_C_Firmicutes"/>
</dbReference>
<accession>A0A4R1QVN8</accession>
<dbReference type="STRING" id="1469948.GCA_000732725_03029"/>
<dbReference type="Gene3D" id="1.10.357.10">
    <property type="entry name" value="Tetracycline Repressor, domain 2"/>
    <property type="match status" value="1"/>
</dbReference>
<proteinExistence type="predicted"/>
<evidence type="ECO:0000313" key="4">
    <source>
        <dbReference type="EMBL" id="TCL57323.1"/>
    </source>
</evidence>
<feature type="domain" description="HTH tetR-type" evidence="3">
    <location>
        <begin position="11"/>
        <end position="71"/>
    </location>
</feature>
<dbReference type="AlphaFoldDB" id="A0A4R1QVN8"/>
<dbReference type="Pfam" id="PF14278">
    <property type="entry name" value="TetR_C_8"/>
    <property type="match status" value="1"/>
</dbReference>
<dbReference type="SUPFAM" id="SSF46689">
    <property type="entry name" value="Homeodomain-like"/>
    <property type="match status" value="1"/>
</dbReference>